<proteinExistence type="predicted"/>
<dbReference type="Proteomes" id="UP000233767">
    <property type="component" value="Unassembled WGS sequence"/>
</dbReference>
<feature type="transmembrane region" description="Helical" evidence="1">
    <location>
        <begin position="35"/>
        <end position="55"/>
    </location>
</feature>
<feature type="transmembrane region" description="Helical" evidence="1">
    <location>
        <begin position="6"/>
        <end position="23"/>
    </location>
</feature>
<reference evidence="3 5" key="2">
    <citation type="submission" date="2018-10" db="EMBL/GenBank/DDBJ databases">
        <title>Genomic Encyclopedia of Archaeal and Bacterial Type Strains, Phase II (KMG-II): from individual species to whole genera.</title>
        <authorList>
            <person name="Goeker M."/>
        </authorList>
    </citation>
    <scope>NUCLEOTIDE SEQUENCE [LARGE SCALE GENOMIC DNA]</scope>
    <source>
        <strain evidence="3 5">DSM 21886</strain>
    </source>
</reference>
<dbReference type="Proteomes" id="UP000275027">
    <property type="component" value="Unassembled WGS sequence"/>
</dbReference>
<dbReference type="AlphaFoldDB" id="A0A497TYZ3"/>
<keyword evidence="4" id="KW-1185">Reference proteome</keyword>
<evidence type="ECO:0000313" key="4">
    <source>
        <dbReference type="Proteomes" id="UP000233767"/>
    </source>
</evidence>
<feature type="transmembrane region" description="Helical" evidence="1">
    <location>
        <begin position="145"/>
        <end position="168"/>
    </location>
</feature>
<protein>
    <recommendedName>
        <fullName evidence="6">YhhN-like protein</fullName>
    </recommendedName>
</protein>
<evidence type="ECO:0000313" key="5">
    <source>
        <dbReference type="Proteomes" id="UP000275027"/>
    </source>
</evidence>
<evidence type="ECO:0008006" key="6">
    <source>
        <dbReference type="Google" id="ProtNLM"/>
    </source>
</evidence>
<reference evidence="2 4" key="1">
    <citation type="submission" date="2017-12" db="EMBL/GenBank/DDBJ databases">
        <title>Genomic Encyclopedia of Type Strains, Phase III (KMG-III): the genomes of soil and plant-associated and newly described type strains.</title>
        <authorList>
            <person name="Whitman W."/>
        </authorList>
    </citation>
    <scope>NUCLEOTIDE SEQUENCE [LARGE SCALE GENOMIC DNA]</scope>
    <source>
        <strain evidence="2 4">IP-10</strain>
    </source>
</reference>
<organism evidence="3 5">
    <name type="scientific">Flavobacterium lindanitolerans</name>
    <dbReference type="NCBI Taxonomy" id="428988"/>
    <lineage>
        <taxon>Bacteria</taxon>
        <taxon>Pseudomonadati</taxon>
        <taxon>Bacteroidota</taxon>
        <taxon>Flavobacteriia</taxon>
        <taxon>Flavobacteriales</taxon>
        <taxon>Flavobacteriaceae</taxon>
        <taxon>Flavobacterium</taxon>
    </lineage>
</organism>
<evidence type="ECO:0000256" key="1">
    <source>
        <dbReference type="SAM" id="Phobius"/>
    </source>
</evidence>
<feature type="transmembrane region" description="Helical" evidence="1">
    <location>
        <begin position="188"/>
        <end position="206"/>
    </location>
</feature>
<feature type="transmembrane region" description="Helical" evidence="1">
    <location>
        <begin position="88"/>
        <end position="107"/>
    </location>
</feature>
<comment type="caution">
    <text evidence="3">The sequence shown here is derived from an EMBL/GenBank/DDBJ whole genome shotgun (WGS) entry which is preliminary data.</text>
</comment>
<evidence type="ECO:0000313" key="3">
    <source>
        <dbReference type="EMBL" id="RLJ23630.1"/>
    </source>
</evidence>
<dbReference type="EMBL" id="PJND01000010">
    <property type="protein sequence ID" value="PKW20413.1"/>
    <property type="molecule type" value="Genomic_DNA"/>
</dbReference>
<keyword evidence="1" id="KW-0472">Membrane</keyword>
<gene>
    <name evidence="2" type="ORF">B0G92_3125</name>
    <name evidence="3" type="ORF">CLV50_2903</name>
</gene>
<feature type="transmembrane region" description="Helical" evidence="1">
    <location>
        <begin position="113"/>
        <end position="133"/>
    </location>
</feature>
<keyword evidence="1" id="KW-1133">Transmembrane helix</keyword>
<dbReference type="EMBL" id="RCCB01000014">
    <property type="protein sequence ID" value="RLJ23630.1"/>
    <property type="molecule type" value="Genomic_DNA"/>
</dbReference>
<feature type="transmembrane region" description="Helical" evidence="1">
    <location>
        <begin position="61"/>
        <end position="81"/>
    </location>
</feature>
<name>A0A497TYZ3_9FLAO</name>
<sequence length="215" mass="25645">MSFFELLTPIRIYILFTFIMLVISYNKDKKAHRILFIILLLSVINESMSAILKYNNIPIRLNASIFIVINNILWFFILYNVSSIKKSLLLIVILFFLSFTVYNLFLLNGIKEFNSYSFVIGAFLYLILFIYNCSSELKKENLNYFLSNNFILMLSPVLFFIGFSLLFGFNNKNIHKIMILNRFKLYDFISYFVNITYYSLLNVYIYREKKLKHVE</sequence>
<accession>A0A497TYZ3</accession>
<evidence type="ECO:0000313" key="2">
    <source>
        <dbReference type="EMBL" id="PKW20413.1"/>
    </source>
</evidence>
<keyword evidence="1" id="KW-0812">Transmembrane</keyword>